<protein>
    <recommendedName>
        <fullName evidence="3">DNA-binding protein</fullName>
    </recommendedName>
</protein>
<dbReference type="EMBL" id="CP060203">
    <property type="protein sequence ID" value="QNS40195.1"/>
    <property type="molecule type" value="Genomic_DNA"/>
</dbReference>
<keyword evidence="2" id="KW-1185">Reference proteome</keyword>
<reference evidence="1 2" key="1">
    <citation type="submission" date="2020-07" db="EMBL/GenBank/DDBJ databases">
        <title>Complete genome and description of Chryseobacterium manosquense strain Marseille-Q2069 sp. nov.</title>
        <authorList>
            <person name="Boxberger M."/>
        </authorList>
    </citation>
    <scope>NUCLEOTIDE SEQUENCE [LARGE SCALE GENOMIC DNA]</scope>
    <source>
        <strain evidence="1 2">Marseille-Q2069</strain>
    </source>
</reference>
<sequence length="94" mass="11149">MNEILKRRCADLTVLEILTVAHLKNKVEKPFIDMASFCEVSGMDRNRIHKLLINDLSDVRSLVWGGYEKHQQFAKNKKLYFDTEKVLEWLKNRK</sequence>
<proteinExistence type="predicted"/>
<dbReference type="KEGG" id="cmaq:H0S70_07215"/>
<accession>A0A7H1DT87</accession>
<name>A0A7H1DT87_9FLAO</name>
<dbReference type="RefSeq" id="WP_188320320.1">
    <property type="nucleotide sequence ID" value="NZ_CP060203.1"/>
</dbReference>
<dbReference type="AlphaFoldDB" id="A0A7H1DT87"/>
<evidence type="ECO:0008006" key="3">
    <source>
        <dbReference type="Google" id="ProtNLM"/>
    </source>
</evidence>
<organism evidence="1 2">
    <name type="scientific">Chryseobacterium manosquense</name>
    <dbReference type="NCBI Taxonomy" id="2754694"/>
    <lineage>
        <taxon>Bacteria</taxon>
        <taxon>Pseudomonadati</taxon>
        <taxon>Bacteroidota</taxon>
        <taxon>Flavobacteriia</taxon>
        <taxon>Flavobacteriales</taxon>
        <taxon>Weeksellaceae</taxon>
        <taxon>Chryseobacterium group</taxon>
        <taxon>Chryseobacterium</taxon>
    </lineage>
</organism>
<gene>
    <name evidence="1" type="ORF">H0S70_07215</name>
</gene>
<dbReference type="Proteomes" id="UP000516438">
    <property type="component" value="Chromosome"/>
</dbReference>
<evidence type="ECO:0000313" key="2">
    <source>
        <dbReference type="Proteomes" id="UP000516438"/>
    </source>
</evidence>
<evidence type="ECO:0000313" key="1">
    <source>
        <dbReference type="EMBL" id="QNS40195.1"/>
    </source>
</evidence>